<dbReference type="PANTHER" id="PTHR36933:SF1">
    <property type="entry name" value="SLL0788 PROTEIN"/>
    <property type="match status" value="1"/>
</dbReference>
<protein>
    <submittedName>
        <fullName evidence="4">DUF305 domain-containing protein</fullName>
    </submittedName>
</protein>
<reference evidence="4 5" key="1">
    <citation type="submission" date="2019-08" db="EMBL/GenBank/DDBJ databases">
        <title>Agrococcus lahaulensis sp. nov., isolated from a cold desert of the Indian Himalayas.</title>
        <authorList>
            <person name="Qu J.H."/>
        </authorList>
    </citation>
    <scope>NUCLEOTIDE SEQUENCE [LARGE SCALE GENOMIC DNA]</scope>
    <source>
        <strain evidence="4 5">NS18</strain>
    </source>
</reference>
<dbReference type="Gene3D" id="1.20.1260.10">
    <property type="match status" value="1"/>
</dbReference>
<comment type="caution">
    <text evidence="4">The sequence shown here is derived from an EMBL/GenBank/DDBJ whole genome shotgun (WGS) entry which is preliminary data.</text>
</comment>
<feature type="compositionally biased region" description="Polar residues" evidence="1">
    <location>
        <begin position="28"/>
        <end position="45"/>
    </location>
</feature>
<sequence>MKKHFRTMTIASGLIASAVILAGCSTQGGTAAGTSESPGASTSAEASADFNSADEMFVTMMIPHHEQAVEMADVVLDKNGVDPRVLDLAQQIKDAQGPEIETMRGWLEAWGIEYEDSSMGGMDHGDGMMTDDDMRQLEDAEGAEASRLFLEQMVVHHEGAVEMAEVEVETGQNAEAVALAEQVIEDQTSEIETMQELLEQL</sequence>
<dbReference type="Proteomes" id="UP000323221">
    <property type="component" value="Unassembled WGS sequence"/>
</dbReference>
<proteinExistence type="predicted"/>
<evidence type="ECO:0000256" key="1">
    <source>
        <dbReference type="SAM" id="MobiDB-lite"/>
    </source>
</evidence>
<accession>A0A5M8QKV1</accession>
<keyword evidence="5" id="KW-1185">Reference proteome</keyword>
<feature type="domain" description="DUF305" evidence="3">
    <location>
        <begin position="54"/>
        <end position="198"/>
    </location>
</feature>
<dbReference type="RefSeq" id="WP_128188577.1">
    <property type="nucleotide sequence ID" value="NZ_JBIVQT010000004.1"/>
</dbReference>
<evidence type="ECO:0000313" key="5">
    <source>
        <dbReference type="Proteomes" id="UP000323221"/>
    </source>
</evidence>
<dbReference type="EMBL" id="VOIR01000012">
    <property type="protein sequence ID" value="KAA6434902.1"/>
    <property type="molecule type" value="Genomic_DNA"/>
</dbReference>
<dbReference type="PROSITE" id="PS51257">
    <property type="entry name" value="PROKAR_LIPOPROTEIN"/>
    <property type="match status" value="1"/>
</dbReference>
<evidence type="ECO:0000313" key="4">
    <source>
        <dbReference type="EMBL" id="KAA6434902.1"/>
    </source>
</evidence>
<keyword evidence="2" id="KW-0732">Signal</keyword>
<organism evidence="4 5">
    <name type="scientific">Agrococcus sediminis</name>
    <dbReference type="NCBI Taxonomy" id="2599924"/>
    <lineage>
        <taxon>Bacteria</taxon>
        <taxon>Bacillati</taxon>
        <taxon>Actinomycetota</taxon>
        <taxon>Actinomycetes</taxon>
        <taxon>Micrococcales</taxon>
        <taxon>Microbacteriaceae</taxon>
        <taxon>Agrococcus</taxon>
    </lineage>
</organism>
<name>A0A5M8QKV1_9MICO</name>
<dbReference type="OrthoDB" id="26872at2"/>
<dbReference type="PANTHER" id="PTHR36933">
    <property type="entry name" value="SLL0788 PROTEIN"/>
    <property type="match status" value="1"/>
</dbReference>
<gene>
    <name evidence="4" type="ORF">FQ330_03815</name>
</gene>
<feature type="signal peptide" evidence="2">
    <location>
        <begin position="1"/>
        <end position="31"/>
    </location>
</feature>
<dbReference type="Pfam" id="PF03713">
    <property type="entry name" value="DUF305"/>
    <property type="match status" value="1"/>
</dbReference>
<feature type="chain" id="PRO_5024442001" evidence="2">
    <location>
        <begin position="32"/>
        <end position="201"/>
    </location>
</feature>
<dbReference type="InterPro" id="IPR012347">
    <property type="entry name" value="Ferritin-like"/>
</dbReference>
<feature type="region of interest" description="Disordered" evidence="1">
    <location>
        <begin position="28"/>
        <end position="47"/>
    </location>
</feature>
<evidence type="ECO:0000256" key="2">
    <source>
        <dbReference type="SAM" id="SignalP"/>
    </source>
</evidence>
<dbReference type="InterPro" id="IPR005183">
    <property type="entry name" value="DUF305_CopM-like"/>
</dbReference>
<evidence type="ECO:0000259" key="3">
    <source>
        <dbReference type="Pfam" id="PF03713"/>
    </source>
</evidence>
<dbReference type="AlphaFoldDB" id="A0A5M8QKV1"/>